<evidence type="ECO:0000259" key="12">
    <source>
        <dbReference type="PROSITE" id="PS51447"/>
    </source>
</evidence>
<protein>
    <recommendedName>
        <fullName evidence="11">Phenylalanine--tRNA ligase beta subunit</fullName>
        <ecNumber evidence="11">6.1.1.20</ecNumber>
    </recommendedName>
    <alternativeName>
        <fullName evidence="11">Phenylalanyl-tRNA synthetase beta subunit</fullName>
        <shortName evidence="11">PheRS</shortName>
    </alternativeName>
</protein>
<keyword evidence="7 11" id="KW-0460">Magnesium</keyword>
<dbReference type="Pfam" id="PF17759">
    <property type="entry name" value="tRNA_synthFbeta"/>
    <property type="match status" value="1"/>
</dbReference>
<dbReference type="GO" id="GO:0005524">
    <property type="term" value="F:ATP binding"/>
    <property type="evidence" value="ECO:0007669"/>
    <property type="project" value="UniProtKB-UniRule"/>
</dbReference>
<sequence length="783" mass="86182">MRLPMRLLETLTGRDLSADSVAGHLERVGFPVEEIIELLPYDPQVRTAKVTGVFKHTDNGVLLTVETDEERYYAYSHVEVAPEGIVAIGFIKSPIAKDVLAGRNDAAAAVLVEKDLGLEEDRPVVLPPDTPLGVMLSDVIESTVLDVEVTPNRGDLYSVYGLARELSVLWGERFVTPPAPRVEIGSDVHPFRLEIEAEDAVHQYYGFAIDGVGVAESPFWLRWMLHAFGVRPVNNVVDCTNYVMFLTGQPLHAFDAARIRESVVKVRRAKDKERFTAIDHKCYALSSDCLLIADKNHPLAIAGVMGGVDSEVSESTVRLFLESAEFRKQAARGSIEKTGLRSESGKRFAAGIDGAMVRDAALVFIDALAEMNPDLLVSGELAYGAAMDKGSVSLGLAKLDSYAAKRMDPEKTKRNLELIGFEVDLKKDSLKTKVPSHRNDILEDVDLIEEVLRLSGYDDLPSRFGWRAERRGQRHPLSKRIEQIRNFCSGLGLSEVYSLSLIPMQDVPEELQAAITPITNPLSERMSVLRPSLLPGMLAVVSANVRFGNSDLGIYEIGQVFTKGEDSPSEKTHLGILLTGNAAPLQWDQGSRSVDFFDLKGIVEMFFERFGIKGAHFEPAEPGYFEDEACLVKMDDAAVIELGRVSSELLEHFDIAGEVYFCEVDLAVFEAVTSDESNFEGLPRFSPVERDMALLLDANHSAADVVEFVRSHAGPLCTGVDVFDSYVGDPLPPGKRNLGLRLCFMPRDGNLPKEELDRIIAKTGERVAAKFNALVRGRESDGS</sequence>
<dbReference type="InterPro" id="IPR005121">
    <property type="entry name" value="Fdx_antiC-bd"/>
</dbReference>
<comment type="subcellular location">
    <subcellularLocation>
        <location evidence="11">Cytoplasm</location>
    </subcellularLocation>
</comment>
<dbReference type="Pfam" id="PF03147">
    <property type="entry name" value="FDX-ACB"/>
    <property type="match status" value="1"/>
</dbReference>
<keyword evidence="6 11" id="KW-0067">ATP-binding</keyword>
<dbReference type="InterPro" id="IPR012340">
    <property type="entry name" value="NA-bd_OB-fold"/>
</dbReference>
<keyword evidence="11" id="KW-0963">Cytoplasm</keyword>
<dbReference type="PROSITE" id="PS51483">
    <property type="entry name" value="B5"/>
    <property type="match status" value="1"/>
</dbReference>
<dbReference type="SUPFAM" id="SSF54991">
    <property type="entry name" value="Anticodon-binding domain of PheRS"/>
    <property type="match status" value="1"/>
</dbReference>
<dbReference type="GO" id="GO:0006432">
    <property type="term" value="P:phenylalanyl-tRNA aminoacylation"/>
    <property type="evidence" value="ECO:0007669"/>
    <property type="project" value="UniProtKB-UniRule"/>
</dbReference>
<evidence type="ECO:0000256" key="1">
    <source>
        <dbReference type="ARBA" id="ARBA00008653"/>
    </source>
</evidence>
<keyword evidence="9 11" id="KW-0030">Aminoacyl-tRNA synthetase</keyword>
<feature type="domain" description="FDX-ACB" evidence="12">
    <location>
        <begin position="683"/>
        <end position="776"/>
    </location>
</feature>
<dbReference type="Gene3D" id="2.40.50.140">
    <property type="entry name" value="Nucleic acid-binding proteins"/>
    <property type="match status" value="1"/>
</dbReference>
<evidence type="ECO:0000256" key="3">
    <source>
        <dbReference type="ARBA" id="ARBA00022598"/>
    </source>
</evidence>
<dbReference type="Gene3D" id="3.50.40.10">
    <property type="entry name" value="Phenylalanyl-trna Synthetase, Chain B, domain 3"/>
    <property type="match status" value="1"/>
</dbReference>
<dbReference type="Gene3D" id="3.30.930.10">
    <property type="entry name" value="Bira Bifunctional Protein, Domain 2"/>
    <property type="match status" value="1"/>
</dbReference>
<dbReference type="PROSITE" id="PS51447">
    <property type="entry name" value="FDX_ACB"/>
    <property type="match status" value="1"/>
</dbReference>
<dbReference type="NCBIfam" id="TIGR00472">
    <property type="entry name" value="pheT_bact"/>
    <property type="match status" value="1"/>
</dbReference>
<dbReference type="InterPro" id="IPR005146">
    <property type="entry name" value="B3/B4_tRNA-bd"/>
</dbReference>
<dbReference type="HAMAP" id="MF_00283">
    <property type="entry name" value="Phe_tRNA_synth_beta1"/>
    <property type="match status" value="1"/>
</dbReference>
<evidence type="ECO:0000313" key="14">
    <source>
        <dbReference type="EMBL" id="TKJ43162.1"/>
    </source>
</evidence>
<dbReference type="InterPro" id="IPR041616">
    <property type="entry name" value="PheRS_beta_core"/>
</dbReference>
<evidence type="ECO:0000256" key="8">
    <source>
        <dbReference type="ARBA" id="ARBA00022917"/>
    </source>
</evidence>
<dbReference type="GO" id="GO:0003723">
    <property type="term" value="F:RNA binding"/>
    <property type="evidence" value="ECO:0007669"/>
    <property type="project" value="InterPro"/>
</dbReference>
<dbReference type="InterPro" id="IPR020825">
    <property type="entry name" value="Phe-tRNA_synthase-like_B3/B4"/>
</dbReference>
<comment type="cofactor">
    <cofactor evidence="11">
        <name>Mg(2+)</name>
        <dbReference type="ChEBI" id="CHEBI:18420"/>
    </cofactor>
    <text evidence="11">Binds 2 magnesium ions per tetramer.</text>
</comment>
<evidence type="ECO:0000256" key="6">
    <source>
        <dbReference type="ARBA" id="ARBA00022840"/>
    </source>
</evidence>
<evidence type="ECO:0000256" key="5">
    <source>
        <dbReference type="ARBA" id="ARBA00022741"/>
    </source>
</evidence>
<feature type="binding site" evidence="11">
    <location>
        <position position="446"/>
    </location>
    <ligand>
        <name>Mg(2+)</name>
        <dbReference type="ChEBI" id="CHEBI:18420"/>
        <note>shared with alpha subunit</note>
    </ligand>
</feature>
<dbReference type="InterPro" id="IPR009061">
    <property type="entry name" value="DNA-bd_dom_put_sf"/>
</dbReference>
<evidence type="ECO:0000256" key="7">
    <source>
        <dbReference type="ARBA" id="ARBA00022842"/>
    </source>
</evidence>
<comment type="caution">
    <text evidence="14">The sequence shown here is derived from an EMBL/GenBank/DDBJ whole genome shotgun (WGS) entry which is preliminary data.</text>
</comment>
<feature type="domain" description="B5" evidence="13">
    <location>
        <begin position="387"/>
        <end position="462"/>
    </location>
</feature>
<dbReference type="Gene3D" id="3.30.56.10">
    <property type="match status" value="2"/>
</dbReference>
<evidence type="ECO:0000256" key="9">
    <source>
        <dbReference type="ARBA" id="ARBA00023146"/>
    </source>
</evidence>
<dbReference type="AlphaFoldDB" id="A0A532V7P5"/>
<keyword evidence="3 11" id="KW-0436">Ligase</keyword>
<dbReference type="Gene3D" id="3.30.70.380">
    <property type="entry name" value="Ferrodoxin-fold anticodon-binding domain"/>
    <property type="match status" value="1"/>
</dbReference>
<dbReference type="SUPFAM" id="SSF55681">
    <property type="entry name" value="Class II aaRS and biotin synthetases"/>
    <property type="match status" value="1"/>
</dbReference>
<dbReference type="Proteomes" id="UP000317778">
    <property type="component" value="Unassembled WGS sequence"/>
</dbReference>
<dbReference type="InterPro" id="IPR005147">
    <property type="entry name" value="tRNA_synthase_B5-dom"/>
</dbReference>
<dbReference type="EC" id="6.1.1.20" evidence="11"/>
<evidence type="ECO:0000256" key="10">
    <source>
        <dbReference type="ARBA" id="ARBA00049255"/>
    </source>
</evidence>
<dbReference type="GO" id="GO:0009328">
    <property type="term" value="C:phenylalanine-tRNA ligase complex"/>
    <property type="evidence" value="ECO:0007669"/>
    <property type="project" value="TreeGrafter"/>
</dbReference>
<dbReference type="PANTHER" id="PTHR10947">
    <property type="entry name" value="PHENYLALANYL-TRNA SYNTHETASE BETA CHAIN AND LEUCINE-RICH REPEAT-CONTAINING PROTEIN 47"/>
    <property type="match status" value="1"/>
</dbReference>
<dbReference type="InterPro" id="IPR004532">
    <property type="entry name" value="Phe-tRNA-ligase_IIc_bsu_bact"/>
</dbReference>
<dbReference type="SUPFAM" id="SSF46955">
    <property type="entry name" value="Putative DNA-binding domain"/>
    <property type="match status" value="2"/>
</dbReference>
<dbReference type="SMART" id="SM00896">
    <property type="entry name" value="FDX-ACB"/>
    <property type="match status" value="1"/>
</dbReference>
<dbReference type="SUPFAM" id="SSF56037">
    <property type="entry name" value="PheT/TilS domain"/>
    <property type="match status" value="1"/>
</dbReference>
<dbReference type="EMBL" id="NJBO01000006">
    <property type="protein sequence ID" value="TKJ43162.1"/>
    <property type="molecule type" value="Genomic_DNA"/>
</dbReference>
<feature type="binding site" evidence="11">
    <location>
        <position position="450"/>
    </location>
    <ligand>
        <name>Mg(2+)</name>
        <dbReference type="ChEBI" id="CHEBI:18420"/>
        <note>shared with alpha subunit</note>
    </ligand>
</feature>
<name>A0A532V7P5_UNCT6</name>
<keyword evidence="5 11" id="KW-0547">Nucleotide-binding</keyword>
<proteinExistence type="inferred from homology"/>
<dbReference type="InterPro" id="IPR045060">
    <property type="entry name" value="Phe-tRNA-ligase_IIc_bsu"/>
</dbReference>
<accession>A0A532V7P5</accession>
<evidence type="ECO:0000259" key="13">
    <source>
        <dbReference type="PROSITE" id="PS51483"/>
    </source>
</evidence>
<reference evidence="14 15" key="1">
    <citation type="submission" date="2017-06" db="EMBL/GenBank/DDBJ databases">
        <title>Novel microbial phyla capable of carbon fixation and sulfur reduction in deep-sea sediments.</title>
        <authorList>
            <person name="Huang J."/>
            <person name="Baker B."/>
            <person name="Wang Y."/>
        </authorList>
    </citation>
    <scope>NUCLEOTIDE SEQUENCE [LARGE SCALE GENOMIC DNA]</scope>
    <source>
        <strain evidence="14">B3_TA06</strain>
    </source>
</reference>
<feature type="binding site" evidence="11">
    <location>
        <position position="440"/>
    </location>
    <ligand>
        <name>Mg(2+)</name>
        <dbReference type="ChEBI" id="CHEBI:18420"/>
        <note>shared with alpha subunit</note>
    </ligand>
</feature>
<comment type="similarity">
    <text evidence="1 11">Belongs to the phenylalanyl-tRNA synthetase beta subunit family. Type 1 subfamily.</text>
</comment>
<dbReference type="GO" id="GO:0004826">
    <property type="term" value="F:phenylalanine-tRNA ligase activity"/>
    <property type="evidence" value="ECO:0007669"/>
    <property type="project" value="UniProtKB-UniRule"/>
</dbReference>
<dbReference type="InterPro" id="IPR036690">
    <property type="entry name" value="Fdx_antiC-bd_sf"/>
</dbReference>
<dbReference type="SMART" id="SM00874">
    <property type="entry name" value="B5"/>
    <property type="match status" value="1"/>
</dbReference>
<keyword evidence="4 11" id="KW-0479">Metal-binding</keyword>
<keyword evidence="8 11" id="KW-0648">Protein biosynthesis</keyword>
<evidence type="ECO:0000256" key="11">
    <source>
        <dbReference type="HAMAP-Rule" id="MF_00283"/>
    </source>
</evidence>
<dbReference type="InterPro" id="IPR045864">
    <property type="entry name" value="aa-tRNA-synth_II/BPL/LPL"/>
</dbReference>
<dbReference type="Pfam" id="PF03483">
    <property type="entry name" value="B3_4"/>
    <property type="match status" value="1"/>
</dbReference>
<dbReference type="PANTHER" id="PTHR10947:SF0">
    <property type="entry name" value="PHENYLALANINE--TRNA LIGASE BETA SUBUNIT"/>
    <property type="match status" value="1"/>
</dbReference>
<dbReference type="SMART" id="SM00873">
    <property type="entry name" value="B3_4"/>
    <property type="match status" value="1"/>
</dbReference>
<dbReference type="CDD" id="cd00769">
    <property type="entry name" value="PheRS_beta_core"/>
    <property type="match status" value="1"/>
</dbReference>
<feature type="binding site" evidence="11">
    <location>
        <position position="449"/>
    </location>
    <ligand>
        <name>Mg(2+)</name>
        <dbReference type="ChEBI" id="CHEBI:18420"/>
        <note>shared with alpha subunit</note>
    </ligand>
</feature>
<dbReference type="GO" id="GO:0000287">
    <property type="term" value="F:magnesium ion binding"/>
    <property type="evidence" value="ECO:0007669"/>
    <property type="project" value="UniProtKB-UniRule"/>
</dbReference>
<evidence type="ECO:0000256" key="4">
    <source>
        <dbReference type="ARBA" id="ARBA00022723"/>
    </source>
</evidence>
<comment type="catalytic activity">
    <reaction evidence="10 11">
        <text>tRNA(Phe) + L-phenylalanine + ATP = L-phenylalanyl-tRNA(Phe) + AMP + diphosphate + H(+)</text>
        <dbReference type="Rhea" id="RHEA:19413"/>
        <dbReference type="Rhea" id="RHEA-COMP:9668"/>
        <dbReference type="Rhea" id="RHEA-COMP:9699"/>
        <dbReference type="ChEBI" id="CHEBI:15378"/>
        <dbReference type="ChEBI" id="CHEBI:30616"/>
        <dbReference type="ChEBI" id="CHEBI:33019"/>
        <dbReference type="ChEBI" id="CHEBI:58095"/>
        <dbReference type="ChEBI" id="CHEBI:78442"/>
        <dbReference type="ChEBI" id="CHEBI:78531"/>
        <dbReference type="ChEBI" id="CHEBI:456215"/>
        <dbReference type="EC" id="6.1.1.20"/>
    </reaction>
</comment>
<gene>
    <name evidence="11 14" type="primary">pheT</name>
    <name evidence="14" type="ORF">CEE36_05270</name>
</gene>
<evidence type="ECO:0000256" key="2">
    <source>
        <dbReference type="ARBA" id="ARBA00011209"/>
    </source>
</evidence>
<dbReference type="Pfam" id="PF03484">
    <property type="entry name" value="B5"/>
    <property type="match status" value="1"/>
</dbReference>
<comment type="subunit">
    <text evidence="2 11">Tetramer of two alpha and two beta subunits.</text>
</comment>
<evidence type="ECO:0000313" key="15">
    <source>
        <dbReference type="Proteomes" id="UP000317778"/>
    </source>
</evidence>
<organism evidence="14 15">
    <name type="scientific">candidate division TA06 bacterium B3_TA06</name>
    <dbReference type="NCBI Taxonomy" id="2012487"/>
    <lineage>
        <taxon>Bacteria</taxon>
        <taxon>Bacteria division TA06</taxon>
    </lineage>
</organism>